<accession>A0A1H9MR81</accession>
<dbReference type="AlphaFoldDB" id="A0A1H9MR81"/>
<dbReference type="InterPro" id="IPR003305">
    <property type="entry name" value="CenC_carb-bd"/>
</dbReference>
<feature type="domain" description="CBM-cenC" evidence="2">
    <location>
        <begin position="114"/>
        <end position="220"/>
    </location>
</feature>
<dbReference type="SUPFAM" id="SSF49785">
    <property type="entry name" value="Galactose-binding domain-like"/>
    <property type="match status" value="1"/>
</dbReference>
<reference evidence="3 4" key="1">
    <citation type="submission" date="2016-10" db="EMBL/GenBank/DDBJ databases">
        <authorList>
            <person name="de Groot N.N."/>
        </authorList>
    </citation>
    <scope>NUCLEOTIDE SEQUENCE [LARGE SCALE GENOMIC DNA]</scope>
    <source>
        <strain evidence="3 4">DSM 378</strain>
    </source>
</reference>
<evidence type="ECO:0000313" key="4">
    <source>
        <dbReference type="Proteomes" id="UP000199267"/>
    </source>
</evidence>
<organism evidence="3 4">
    <name type="scientific">Azotobacter beijerinckii</name>
    <dbReference type="NCBI Taxonomy" id="170623"/>
    <lineage>
        <taxon>Bacteria</taxon>
        <taxon>Pseudomonadati</taxon>
        <taxon>Pseudomonadota</taxon>
        <taxon>Gammaproteobacteria</taxon>
        <taxon>Pseudomonadales</taxon>
        <taxon>Pseudomonadaceae</taxon>
        <taxon>Azotobacter</taxon>
    </lineage>
</organism>
<evidence type="ECO:0000256" key="1">
    <source>
        <dbReference type="ARBA" id="ARBA00022801"/>
    </source>
</evidence>
<evidence type="ECO:0000259" key="2">
    <source>
        <dbReference type="Pfam" id="PF02018"/>
    </source>
</evidence>
<sequence length="414" mass="44285">MRTPIVASLVHPMVRTIGEAGAQRYFGPSLSLDFINQQYSMGAVWQKPTAKSFSALVTLTRSTGGGRFNAAGVYEWVAANQPRFDYDPLTLTPLGLLIEEQRTNLCLQSDSILTLPWIGQTGSIESTIPSPDGTFNSTRLNYGTVAQTYQLLTVTPGQQYTFSYFVRLGTKPSNSYAVYDHTNSAFLVAATVNASATTARWTRLTVTFTTPANCTQVRIYPDRNDSAGVTGTIYLWRVQLEAGAFATSPIPTATAQVTRAADVVSVNVMAPWYRQSEGTIVVKGDLLNRNASTKVSVDIGAGGALGTTLFIKHITSFDIANPDTAPISVASIANNATLGFRCALAMRRNDMLLASNGALGSADTACEIPVSPTRLTLGAGGWTAAGGYLNGHLRSVAYYPRRLPNTDLQALTAA</sequence>
<proteinExistence type="predicted"/>
<protein>
    <submittedName>
        <fullName evidence="3">Carbohydrate binding domain-containing protein</fullName>
    </submittedName>
</protein>
<dbReference type="Pfam" id="PF02018">
    <property type="entry name" value="CBM_4_9"/>
    <property type="match status" value="1"/>
</dbReference>
<dbReference type="InterPro" id="IPR008979">
    <property type="entry name" value="Galactose-bd-like_sf"/>
</dbReference>
<evidence type="ECO:0000313" key="3">
    <source>
        <dbReference type="EMBL" id="SER25663.1"/>
    </source>
</evidence>
<name>A0A1H9MR81_9GAMM</name>
<dbReference type="RefSeq" id="WP_090623798.1">
    <property type="nucleotide sequence ID" value="NZ_FOFJ01000036.1"/>
</dbReference>
<keyword evidence="1" id="KW-0378">Hydrolase</keyword>
<dbReference type="GO" id="GO:0016798">
    <property type="term" value="F:hydrolase activity, acting on glycosyl bonds"/>
    <property type="evidence" value="ECO:0007669"/>
    <property type="project" value="InterPro"/>
</dbReference>
<dbReference type="Gene3D" id="2.60.120.260">
    <property type="entry name" value="Galactose-binding domain-like"/>
    <property type="match status" value="1"/>
</dbReference>
<dbReference type="Proteomes" id="UP000199267">
    <property type="component" value="Unassembled WGS sequence"/>
</dbReference>
<dbReference type="EMBL" id="FOFJ01000036">
    <property type="protein sequence ID" value="SER25663.1"/>
    <property type="molecule type" value="Genomic_DNA"/>
</dbReference>
<gene>
    <name evidence="3" type="ORF">SAMN04244573_03220</name>
</gene>